<feature type="domain" description="Myosin N-terminal SH3-like" evidence="13">
    <location>
        <begin position="8"/>
        <end position="57"/>
    </location>
</feature>
<dbReference type="Pfam" id="PF01843">
    <property type="entry name" value="DIL"/>
    <property type="match status" value="2"/>
</dbReference>
<evidence type="ECO:0008006" key="15">
    <source>
        <dbReference type="Google" id="ProtNLM"/>
    </source>
</evidence>
<dbReference type="SMART" id="SM00242">
    <property type="entry name" value="MYSc"/>
    <property type="match status" value="2"/>
</dbReference>
<dbReference type="PROSITE" id="PS51126">
    <property type="entry name" value="DILUTE"/>
    <property type="match status" value="2"/>
</dbReference>
<comment type="caution">
    <text evidence="14">The sequence shown here is derived from an EMBL/GenBank/DDBJ whole genome shotgun (WGS) entry which is preliminary data.</text>
</comment>
<evidence type="ECO:0000256" key="3">
    <source>
        <dbReference type="ARBA" id="ARBA00022840"/>
    </source>
</evidence>
<comment type="caution">
    <text evidence="9">Lacks conserved residue(s) required for the propagation of feature annotation.</text>
</comment>
<dbReference type="Gene3D" id="1.20.5.190">
    <property type="match status" value="4"/>
</dbReference>
<accession>A0A8S9M5Z4</accession>
<dbReference type="GO" id="GO:0005516">
    <property type="term" value="F:calmodulin binding"/>
    <property type="evidence" value="ECO:0007669"/>
    <property type="project" value="UniProtKB-KW"/>
</dbReference>
<dbReference type="FunFam" id="1.20.58.530:FF:000002">
    <property type="entry name" value="Class V myosin"/>
    <property type="match status" value="2"/>
</dbReference>
<dbReference type="GO" id="GO:0007015">
    <property type="term" value="P:actin filament organization"/>
    <property type="evidence" value="ECO:0007669"/>
    <property type="project" value="InterPro"/>
</dbReference>
<dbReference type="Pfam" id="PF02736">
    <property type="entry name" value="Myosin_N"/>
    <property type="match status" value="2"/>
</dbReference>
<dbReference type="PROSITE" id="PS51456">
    <property type="entry name" value="MYOSIN_MOTOR"/>
    <property type="match status" value="2"/>
</dbReference>
<dbReference type="SUPFAM" id="SSF52540">
    <property type="entry name" value="P-loop containing nucleoside triphosphate hydrolases"/>
    <property type="match status" value="6"/>
</dbReference>
<evidence type="ECO:0000256" key="8">
    <source>
        <dbReference type="ARBA" id="ARBA00023203"/>
    </source>
</evidence>
<dbReference type="Gene3D" id="6.20.240.20">
    <property type="match status" value="1"/>
</dbReference>
<dbReference type="Gene3D" id="1.20.120.720">
    <property type="entry name" value="Myosin VI head, motor domain, U50 subdomain"/>
    <property type="match status" value="3"/>
</dbReference>
<keyword evidence="3 9" id="KW-0067">ATP-binding</keyword>
<dbReference type="CDD" id="cd15475">
    <property type="entry name" value="MyosinXI_CBD"/>
    <property type="match status" value="2"/>
</dbReference>
<dbReference type="PRINTS" id="PR00193">
    <property type="entry name" value="MYOSINHEAVY"/>
</dbReference>
<dbReference type="InterPro" id="IPR037975">
    <property type="entry name" value="MyosinXI_CBD"/>
</dbReference>
<dbReference type="SMART" id="SM00015">
    <property type="entry name" value="IQ"/>
    <property type="match status" value="14"/>
</dbReference>
<dbReference type="InterPro" id="IPR000048">
    <property type="entry name" value="IQ_motif_EF-hand-BS"/>
</dbReference>
<dbReference type="FunFam" id="1.20.120.720:FF:000011">
    <property type="entry name" value="Myosin 2"/>
    <property type="match status" value="2"/>
</dbReference>
<dbReference type="SMART" id="SM00382">
    <property type="entry name" value="AAA"/>
    <property type="match status" value="2"/>
</dbReference>
<dbReference type="PROSITE" id="PS51844">
    <property type="entry name" value="SH3_LIKE"/>
    <property type="match status" value="2"/>
</dbReference>
<dbReference type="PROSITE" id="PS50096">
    <property type="entry name" value="IQ"/>
    <property type="match status" value="11"/>
</dbReference>
<evidence type="ECO:0000256" key="5">
    <source>
        <dbReference type="ARBA" id="ARBA00023054"/>
    </source>
</evidence>
<evidence type="ECO:0000256" key="6">
    <source>
        <dbReference type="ARBA" id="ARBA00023123"/>
    </source>
</evidence>
<reference evidence="14" key="1">
    <citation type="submission" date="2019-12" db="EMBL/GenBank/DDBJ databases">
        <title>Genome sequencing and annotation of Brassica cretica.</title>
        <authorList>
            <person name="Studholme D.J."/>
            <person name="Sarris P.F."/>
        </authorList>
    </citation>
    <scope>NUCLEOTIDE SEQUENCE</scope>
    <source>
        <strain evidence="14">PFS-102/07</strain>
        <tissue evidence="14">Leaf</tissue>
    </source>
</reference>
<evidence type="ECO:0000256" key="9">
    <source>
        <dbReference type="PROSITE-ProRule" id="PRU00782"/>
    </source>
</evidence>
<keyword evidence="8 9" id="KW-0009">Actin-binding</keyword>
<dbReference type="GO" id="GO:0005737">
    <property type="term" value="C:cytoplasm"/>
    <property type="evidence" value="ECO:0007669"/>
    <property type="project" value="TreeGrafter"/>
</dbReference>
<dbReference type="EMBL" id="QGKY02000089">
    <property type="protein sequence ID" value="KAF2613341.1"/>
    <property type="molecule type" value="Genomic_DNA"/>
</dbReference>
<evidence type="ECO:0000256" key="1">
    <source>
        <dbReference type="ARBA" id="ARBA00022737"/>
    </source>
</evidence>
<dbReference type="InterPro" id="IPR036961">
    <property type="entry name" value="Kinesin_motor_dom_sf"/>
</dbReference>
<evidence type="ECO:0000256" key="7">
    <source>
        <dbReference type="ARBA" id="ARBA00023175"/>
    </source>
</evidence>
<dbReference type="GO" id="GO:0005524">
    <property type="term" value="F:ATP binding"/>
    <property type="evidence" value="ECO:0007669"/>
    <property type="project" value="UniProtKB-UniRule"/>
</dbReference>
<keyword evidence="1" id="KW-0677">Repeat</keyword>
<proteinExistence type="inferred from homology"/>
<dbReference type="PANTHER" id="PTHR13140">
    <property type="entry name" value="MYOSIN"/>
    <property type="match status" value="1"/>
</dbReference>
<feature type="domain" description="Myosin N-terminal SH3-like" evidence="13">
    <location>
        <begin position="309"/>
        <end position="358"/>
    </location>
</feature>
<feature type="coiled-coil region" evidence="10">
    <location>
        <begin position="1917"/>
        <end position="2073"/>
    </location>
</feature>
<sequence length="3060" mass="347713">MGTPVNITLGSHVWVEDPEHAWTNGEVTEIKGTNATILTADEKTIVASISSLYPKDTEAPPAGVDDMTKLAYLHEPGVLHNLACRFSLNEIYTYTGNILIAVNPFQRLPHLYSVHMMEQYKGAAFGELSPHLFAVADTSYRAMINEAKSQSILVSGESGAGKTETTKMLMRYLAFMGGRSDTEGRSVEQQVLEEVKKFKLGDPRTFHYLNQTNCYEVSNVDDAREYLETRNAMDIVGIGQESQDAIFRVVAAILHLGNVNFIKGEDADSSKLRDDKSSYHLQTAAELLMCNEKMLEDSLCKRGTPVNITLGSHVWVEDPEHAWTNGEVTEIKGTNATILTADEKTIVASISSLYPKDTEAPPAGVDDMTKLAYLHEPGVLHNLACRQTYTGNILIAVNPFQRLPHLYSVHMMEQYKGAAFGELSPHLFAVADTSYRAMINEAKSQSILVSGESGAGKTETTKMLMRYLAFMGGRSDTEGRSVEQQVLEEVKKFKLGDPRTFHYLNQTNCYEVSNVDDAREYLETRNAMDIVGIGQESQDAIFRVVAAILHLGNVNFIKGEDADSSKLKDDKSRYHLQTAAELLMCNEKMLEDSLCKRVIVTPDGNITKPLDPESAALNRDALAKTVYSRLFDWIVDKINSSIGQDPNATSLIGVLDIYGFESFKINSFEQLCINLTNEKLQQHFNQHVFKMEQEEYTREEIDWSYVEFVDNQDVLDLIEKKPGGIIALLDEACMFPKSTHETFAQKMYQTYKGHKRFSKPKLARTAFTVNHYAGDVTYSAEFFLDKNKDYVVAEHQALLDASNCSFVANLFPPLPEDASKQSNVGSFWKRQNCEKQQLKEVKKFKLGDPRTFHYLNQTNCYEVSNVDDAREYLETRNAMDIVGIGQESQDAIFRVVAAILHLGNVNFIKGEDADSSKLRDDKSSYHLQTAAELLMCNEKMLEDSLCKRVIVTPDGNITKPLDPESAALNRDALAKTVYSRLFDWIVDKINSSIGQDPNATSLIGVLDIYGFESFKINSFEQLCINLTNEKLQQHFNQHVFKMEQEEYTREEIDWSYVEFVDNQDVLDLIEKKPGGIIALLDEACMFPKSTHETFAQKMYQTYKGHKRFSKPKLARTAFTVNHYAGDVTYSAEFFLDKNKDYVVAEHQALLDASNCSFVANLFPPLPEDASKQSKFSSIGTRFKQQLQALMETLNTTEPHYIRCVKPNTVLKPSIFENDTVLNQLRCGGVLEAIRISCAGYPTKRAFDEFLDRFVMLATHVPEGSDEKAACASICDKMGLKGYQIGKTKIFLRAGQMAELDARRTEVLAGATRLIQRQIRTYLTRKEFLGQKKATIFVQKILRAQLARKLYQNMRREAASVCIQKNTRAHRARMCYTNLQASATVIQTGLRAMDARNKYRHRRKTKAAIIVQKPGGIIALLDEACMFPKSTHETFAQKMYQTYKGHKRFSKPKLARTAFTVNHYAGDVTYSAEFFLDKNKDYVVAEHQALLDASKCSFVANLFPPLPEDASKQSKFSSIGTRFKQQLQALMETLNTTEPHYIRCVKPNTVLKPSIFENDTVLNQLRCGGVLEAIRISCAGYPTKRAFDEFLDRFVMLATHVPEGSDEKAACASICDKMGLKGYQIGKTKIFLRAGQMAELDARRTEVLAGATRLIQRQIRTYLTRKEFLGQKKATIFVQKILRAQLARKLYQNMRREAASVCIQKNTRAHRARMCYTNLQASATVIQTGLRAMDARNKYRHRRKTKAAIIVQIGKTKIFLRAGQMAELDARRTEVLAGATRLIQRQIRTYLTRKEFLGQKKATIFVQKILRAQLARKLYQNMRREAASVCIQKNTRAHRARMCYTNLQASATVIQTGLRAMDARNKYRHRRKTKAAIIVQREWRRYQAHEAYNQYRKSTLALQCLWRAKVARKELKKLKMAARETGALKEAKDKLEKRVEELTWRLELEKHQKVDLEEAKAQEIANLQNALTELQEKLDEAQAAIIQEKEAAKLAIEQAPPVIKEVPVVDNTQLELQTNQSNLESENQVLRQQALTASTNAVEPEEINSLRDRIAILETENETLQVQAAAVEKTAPNEVVSASAKDLENGHQTEEIQTTKEPRTPVTVLAKQRSLTDRQKESHDVLLTCLTDERRFDNGRSVAAWIIYKTLLQWRSFELEKTNIFDRIVHKIRSSIEKSQDDTRELTYWLTTSSTLLYLLQSTLKFSNTNNSASRRNRSSQTTLFGRLVQGMQSSSMGLETSSGYSGMVGISNDQHMVEAKYPALLFKQHLAAYVEKTYGMIRDSLKKEINPLLNLCIHAPRPMRGRTLRDVTKGSHMNTTAKQQASYVQWQNITEKLEHTLTLMTENHVPSMITRKLFHQVFSYINVQLFNSLLLRRECCSFSNGEYLKMGLHELEQWCLKTEDEAARSPWDELQHIRQAVKFLVLHQKTQKSLDEITKEICPVLSIPQVYRIGTMFWDDKYGTQGLSPEVIKLMAEDSVNMTYPSFLLDVDSSIPFSVEDVSQSFHGRTIRLSDVDPPPLLRQRSDFHFLFQTLPELQTNQSNLESENQVLRQQALTASTNAVEPEEINSLRDRIAILETENETLRVQAAAVEKTAPNEVVSASAKDLENGHHTEEIQATKEPRTPVTVLAKQISLTDRQKESHDVLLTCLTDERRFDNGRSVAAWIIYKTLLQWRSFELEKANIFDRIVHKIRSSIEKSQDDTRELTYWLTTSSTLLYLLQSTLKFSNTSNSASRRNRSSQTTLFGRLVQGMQSSSVGLETSSGYSGMVGISNDQAMVEAKYPALLFKQHLAAYVEKTYGMIRDSLKKEINPLLNLCIHAPRPMRARTLRDVTKGSDLNTTAKQQASYVQWQNITEKLERTLTLMTENHVPSMITRKLFHQVFSYINVQLFNSLLLRRECCSFSNGEYLKMGLHELEQWCLKTEDEAARSPWDELQHIRQAVKFLVLHQKTQKSLDEITKEICPVLSIPQVYRIGTMFWDDKYGTQGLSPEVIKLMAEDSVNMTYPSFLLDVDSSIPFSVEDVSQSFNGGTISLSEVDPPPLLRQRSDFHFLFQTLPE</sequence>
<feature type="domain" description="Myosin motor" evidence="12">
    <location>
        <begin position="1411"/>
        <end position="1644"/>
    </location>
</feature>
<dbReference type="Gene3D" id="3.40.850.10">
    <property type="entry name" value="Kinesin motor domain"/>
    <property type="match status" value="4"/>
</dbReference>
<organism evidence="14">
    <name type="scientific">Brassica cretica</name>
    <name type="common">Mustard</name>
    <dbReference type="NCBI Taxonomy" id="69181"/>
    <lineage>
        <taxon>Eukaryota</taxon>
        <taxon>Viridiplantae</taxon>
        <taxon>Streptophyta</taxon>
        <taxon>Embryophyta</taxon>
        <taxon>Tracheophyta</taxon>
        <taxon>Spermatophyta</taxon>
        <taxon>Magnoliopsida</taxon>
        <taxon>eudicotyledons</taxon>
        <taxon>Gunneridae</taxon>
        <taxon>Pentapetalae</taxon>
        <taxon>rosids</taxon>
        <taxon>malvids</taxon>
        <taxon>Brassicales</taxon>
        <taxon>Brassicaceae</taxon>
        <taxon>Brassiceae</taxon>
        <taxon>Brassica</taxon>
    </lineage>
</organism>
<dbReference type="InterPro" id="IPR027417">
    <property type="entry name" value="P-loop_NTPase"/>
</dbReference>
<dbReference type="Gene3D" id="1.20.58.530">
    <property type="match status" value="3"/>
</dbReference>
<dbReference type="Pfam" id="PF00063">
    <property type="entry name" value="Myosin_head"/>
    <property type="match status" value="5"/>
</dbReference>
<feature type="region of interest" description="Actin-binding" evidence="9">
    <location>
        <begin position="1526"/>
        <end position="1548"/>
    </location>
</feature>
<evidence type="ECO:0000256" key="2">
    <source>
        <dbReference type="ARBA" id="ARBA00022741"/>
    </source>
</evidence>
<dbReference type="FunFam" id="1.20.5.190:FF:000001">
    <property type="entry name" value="unconventional myosin-Va"/>
    <property type="match status" value="1"/>
</dbReference>
<dbReference type="GO" id="GO:0016459">
    <property type="term" value="C:myosin complex"/>
    <property type="evidence" value="ECO:0007669"/>
    <property type="project" value="UniProtKB-KW"/>
</dbReference>
<feature type="region of interest" description="Actin-binding" evidence="9">
    <location>
        <begin position="1186"/>
        <end position="1208"/>
    </location>
</feature>
<dbReference type="GO" id="GO:0030048">
    <property type="term" value="P:actin filament-based movement"/>
    <property type="evidence" value="ECO:0007669"/>
    <property type="project" value="UniProtKB-ARBA"/>
</dbReference>
<dbReference type="InterPro" id="IPR001609">
    <property type="entry name" value="Myosin_head_motor_dom-like"/>
</dbReference>
<evidence type="ECO:0000259" key="12">
    <source>
        <dbReference type="PROSITE" id="PS51456"/>
    </source>
</evidence>
<evidence type="ECO:0000259" key="11">
    <source>
        <dbReference type="PROSITE" id="PS51126"/>
    </source>
</evidence>
<dbReference type="Gene3D" id="1.10.10.820">
    <property type="match status" value="3"/>
</dbReference>
<dbReference type="SMART" id="SM01132">
    <property type="entry name" value="DIL"/>
    <property type="match status" value="2"/>
</dbReference>
<protein>
    <recommendedName>
        <fullName evidence="15">Myosin motor domain-containing protein</fullName>
    </recommendedName>
</protein>
<feature type="domain" description="Myosin motor" evidence="12">
    <location>
        <begin position="62"/>
        <end position="1304"/>
    </location>
</feature>
<evidence type="ECO:0000313" key="14">
    <source>
        <dbReference type="EMBL" id="KAF2613341.1"/>
    </source>
</evidence>
<keyword evidence="5 10" id="KW-0175">Coiled coil</keyword>
<evidence type="ECO:0000259" key="13">
    <source>
        <dbReference type="PROSITE" id="PS51844"/>
    </source>
</evidence>
<feature type="binding site" evidence="9">
    <location>
        <begin position="451"/>
        <end position="458"/>
    </location>
    <ligand>
        <name>ATP</name>
        <dbReference type="ChEBI" id="CHEBI:30616"/>
    </ligand>
</feature>
<dbReference type="InterPro" id="IPR002710">
    <property type="entry name" value="Dilute_dom"/>
</dbReference>
<comment type="similarity">
    <text evidence="9">Belongs to the TRAFAC class myosin-kinesin ATPase superfamily. Myosin family.</text>
</comment>
<dbReference type="PANTHER" id="PTHR13140:SF270">
    <property type="entry name" value="MYOSIN-12"/>
    <property type="match status" value="1"/>
</dbReference>
<evidence type="ECO:0000256" key="10">
    <source>
        <dbReference type="SAM" id="Coils"/>
    </source>
</evidence>
<keyword evidence="4" id="KW-0112">Calmodulin-binding</keyword>
<dbReference type="GO" id="GO:0016020">
    <property type="term" value="C:membrane"/>
    <property type="evidence" value="ECO:0007669"/>
    <property type="project" value="TreeGrafter"/>
</dbReference>
<gene>
    <name evidence="14" type="ORF">F2Q70_00008237</name>
</gene>
<dbReference type="GO" id="GO:0000146">
    <property type="term" value="F:microfilament motor activity"/>
    <property type="evidence" value="ECO:0007669"/>
    <property type="project" value="TreeGrafter"/>
</dbReference>
<evidence type="ECO:0000256" key="4">
    <source>
        <dbReference type="ARBA" id="ARBA00022860"/>
    </source>
</evidence>
<keyword evidence="6 9" id="KW-0518">Myosin</keyword>
<feature type="domain" description="Dilute" evidence="11">
    <location>
        <begin position="2165"/>
        <end position="2482"/>
    </location>
</feature>
<keyword evidence="7 9" id="KW-0505">Motor protein</keyword>
<feature type="coiled-coil region" evidence="10">
    <location>
        <begin position="2535"/>
        <end position="2596"/>
    </location>
</feature>
<feature type="domain" description="Dilute" evidence="11">
    <location>
        <begin position="2688"/>
        <end position="3005"/>
    </location>
</feature>
<dbReference type="InterPro" id="IPR004009">
    <property type="entry name" value="SH3_Myosin"/>
</dbReference>
<dbReference type="InterPro" id="IPR003593">
    <property type="entry name" value="AAA+_ATPase"/>
</dbReference>
<dbReference type="GO" id="GO:0051015">
    <property type="term" value="F:actin filament binding"/>
    <property type="evidence" value="ECO:0007669"/>
    <property type="project" value="TreeGrafter"/>
</dbReference>
<dbReference type="Pfam" id="PF00612">
    <property type="entry name" value="IQ"/>
    <property type="match status" value="5"/>
</dbReference>
<keyword evidence="2 9" id="KW-0547">Nucleotide-binding</keyword>
<dbReference type="Gene3D" id="1.20.5.4820">
    <property type="match status" value="2"/>
</dbReference>
<name>A0A8S9M5Z4_BRACR</name>